<dbReference type="GeneID" id="114852311"/>
<evidence type="ECO:0000313" key="10">
    <source>
        <dbReference type="Proteomes" id="UP000515150"/>
    </source>
</evidence>
<dbReference type="SMART" id="SM01372">
    <property type="entry name" value="E2F_TDP"/>
    <property type="match status" value="1"/>
</dbReference>
<dbReference type="Proteomes" id="UP000515150">
    <property type="component" value="Chromosome 3"/>
</dbReference>
<name>A0A6P7M2Y6_BETSP</name>
<feature type="region of interest" description="Disordered" evidence="8">
    <location>
        <begin position="1"/>
        <end position="24"/>
    </location>
</feature>
<keyword evidence="6 7" id="KW-0539">Nucleus</keyword>
<feature type="compositionally biased region" description="Polar residues" evidence="8">
    <location>
        <begin position="227"/>
        <end position="245"/>
    </location>
</feature>
<protein>
    <submittedName>
        <fullName evidence="11 12">Transcription factor E2F4-like</fullName>
    </submittedName>
</protein>
<dbReference type="PANTHER" id="PTHR12081">
    <property type="entry name" value="TRANSCRIPTION FACTOR E2F"/>
    <property type="match status" value="1"/>
</dbReference>
<evidence type="ECO:0000256" key="4">
    <source>
        <dbReference type="ARBA" id="ARBA00023125"/>
    </source>
</evidence>
<evidence type="ECO:0000256" key="1">
    <source>
        <dbReference type="ARBA" id="ARBA00004123"/>
    </source>
</evidence>
<keyword evidence="10" id="KW-1185">Reference proteome</keyword>
<dbReference type="InterPro" id="IPR003316">
    <property type="entry name" value="E2F_WHTH_DNA-bd_dom"/>
</dbReference>
<dbReference type="AlphaFoldDB" id="A0A6P7M2Y6"/>
<dbReference type="Pfam" id="PF16421">
    <property type="entry name" value="E2F_CC-MB"/>
    <property type="match status" value="1"/>
</dbReference>
<evidence type="ECO:0000256" key="2">
    <source>
        <dbReference type="ARBA" id="ARBA00010940"/>
    </source>
</evidence>
<dbReference type="Gene3D" id="6.10.250.540">
    <property type="match status" value="1"/>
</dbReference>
<dbReference type="InterPro" id="IPR037241">
    <property type="entry name" value="E2F-DP_heterodim"/>
</dbReference>
<dbReference type="Gene3D" id="1.10.10.10">
    <property type="entry name" value="Winged helix-like DNA-binding domain superfamily/Winged helix DNA-binding domain"/>
    <property type="match status" value="1"/>
</dbReference>
<dbReference type="KEGG" id="bspl:114852311"/>
<proteinExistence type="inferred from homology"/>
<evidence type="ECO:0000313" key="11">
    <source>
        <dbReference type="RefSeq" id="XP_029000464.1"/>
    </source>
</evidence>
<dbReference type="InterPro" id="IPR032198">
    <property type="entry name" value="E2F_CC-MB"/>
</dbReference>
<feature type="domain" description="E2F/DP family winged-helix DNA-binding" evidence="9">
    <location>
        <begin position="22"/>
        <end position="88"/>
    </location>
</feature>
<accession>A0A6P7M2Y6</accession>
<reference evidence="11 12" key="1">
    <citation type="submission" date="2025-04" db="UniProtKB">
        <authorList>
            <consortium name="RefSeq"/>
        </authorList>
    </citation>
    <scope>IDENTIFICATION</scope>
</reference>
<dbReference type="GO" id="GO:0000981">
    <property type="term" value="F:DNA-binding transcription factor activity, RNA polymerase II-specific"/>
    <property type="evidence" value="ECO:0007669"/>
    <property type="project" value="TreeGrafter"/>
</dbReference>
<dbReference type="CDD" id="cd14660">
    <property type="entry name" value="E2F_DD"/>
    <property type="match status" value="1"/>
</dbReference>
<dbReference type="FunFam" id="1.10.10.10:FF:000458">
    <property type="entry name" value="E2F-like (Mammalian transcription factor)"/>
    <property type="match status" value="1"/>
</dbReference>
<dbReference type="InterPro" id="IPR015633">
    <property type="entry name" value="E2F"/>
</dbReference>
<keyword evidence="3 7" id="KW-0805">Transcription regulation</keyword>
<dbReference type="GO" id="GO:0090575">
    <property type="term" value="C:RNA polymerase II transcription regulator complex"/>
    <property type="evidence" value="ECO:0007669"/>
    <property type="project" value="TreeGrafter"/>
</dbReference>
<dbReference type="InterPro" id="IPR036390">
    <property type="entry name" value="WH_DNA-bd_sf"/>
</dbReference>
<comment type="subcellular location">
    <subcellularLocation>
        <location evidence="1 7">Nucleus</location>
    </subcellularLocation>
</comment>
<evidence type="ECO:0000256" key="8">
    <source>
        <dbReference type="SAM" id="MobiDB-lite"/>
    </source>
</evidence>
<organism evidence="10 11">
    <name type="scientific">Betta splendens</name>
    <name type="common">Siamese fighting fish</name>
    <dbReference type="NCBI Taxonomy" id="158456"/>
    <lineage>
        <taxon>Eukaryota</taxon>
        <taxon>Metazoa</taxon>
        <taxon>Chordata</taxon>
        <taxon>Craniata</taxon>
        <taxon>Vertebrata</taxon>
        <taxon>Euteleostomi</taxon>
        <taxon>Actinopterygii</taxon>
        <taxon>Neopterygii</taxon>
        <taxon>Teleostei</taxon>
        <taxon>Neoteleostei</taxon>
        <taxon>Acanthomorphata</taxon>
        <taxon>Anabantaria</taxon>
        <taxon>Anabantiformes</taxon>
        <taxon>Anabantoidei</taxon>
        <taxon>Osphronemidae</taxon>
        <taxon>Betta</taxon>
    </lineage>
</organism>
<feature type="region of interest" description="Disordered" evidence="8">
    <location>
        <begin position="227"/>
        <end position="250"/>
    </location>
</feature>
<evidence type="ECO:0000256" key="3">
    <source>
        <dbReference type="ARBA" id="ARBA00023015"/>
    </source>
</evidence>
<keyword evidence="5 7" id="KW-0804">Transcription</keyword>
<dbReference type="RefSeq" id="XP_029000464.1">
    <property type="nucleotide sequence ID" value="XM_029144631.3"/>
</dbReference>
<dbReference type="InterPro" id="IPR036388">
    <property type="entry name" value="WH-like_DNA-bd_sf"/>
</dbReference>
<evidence type="ECO:0000259" key="9">
    <source>
        <dbReference type="SMART" id="SM01372"/>
    </source>
</evidence>
<evidence type="ECO:0000256" key="7">
    <source>
        <dbReference type="RuleBase" id="RU003796"/>
    </source>
</evidence>
<keyword evidence="4 7" id="KW-0238">DNA-binding</keyword>
<dbReference type="SUPFAM" id="SSF144074">
    <property type="entry name" value="E2F-DP heterodimerization region"/>
    <property type="match status" value="1"/>
</dbReference>
<dbReference type="GeneTree" id="ENSGT00940000156252"/>
<gene>
    <name evidence="11 12" type="primary">LOC114852311</name>
</gene>
<dbReference type="GO" id="GO:0046983">
    <property type="term" value="F:protein dimerization activity"/>
    <property type="evidence" value="ECO:0007669"/>
    <property type="project" value="InterPro"/>
</dbReference>
<evidence type="ECO:0000256" key="5">
    <source>
        <dbReference type="ARBA" id="ARBA00023163"/>
    </source>
</evidence>
<dbReference type="RefSeq" id="XP_029000465.1">
    <property type="nucleotide sequence ID" value="XM_029144632.3"/>
</dbReference>
<dbReference type="OrthoDB" id="1743261at2759"/>
<sequence>MDHDFSPDEEIDISDPNPKNQRTQRSLTVLTTKFMELIQEAKDGELDLKDAIHILTSGQRRRIYDITNVLEGIGLIVKIDKRIIKWVGDVSYKLTKRLRELMSELEDLEQKEFMLDQHKHSVEQSIRDITEDCSNLTYVNHDDICNCFSGNTLLAIRPPSGTQLDVPIPKAVQDGPVKYQIYLKSSSGPIDVVLLNKGSVNSVPLVLPVPPPEEMLQSAMLAMSASNDTQSRNTHLQASPDTTKMPTEDMHPLQSRPFLKTEPDSAAASKWPDFSKELRNLLDSPNEIMNANIITKLVASQVLSPLLHLSPPPSDHKPIYNLDDSETLCDLYDVSVLNA</sequence>
<dbReference type="PANTHER" id="PTHR12081:SF18">
    <property type="entry name" value="TRANSCRIPTION FACTOR E2F2-RELATED"/>
    <property type="match status" value="1"/>
</dbReference>
<evidence type="ECO:0000256" key="6">
    <source>
        <dbReference type="ARBA" id="ARBA00023242"/>
    </source>
</evidence>
<evidence type="ECO:0000313" key="12">
    <source>
        <dbReference type="RefSeq" id="XP_029000465.1"/>
    </source>
</evidence>
<comment type="similarity">
    <text evidence="2 7">Belongs to the E2F/DP family.</text>
</comment>
<dbReference type="GO" id="GO:0000978">
    <property type="term" value="F:RNA polymerase II cis-regulatory region sequence-specific DNA binding"/>
    <property type="evidence" value="ECO:0007669"/>
    <property type="project" value="InterPro"/>
</dbReference>
<dbReference type="Pfam" id="PF02319">
    <property type="entry name" value="WHD_E2F_TDP"/>
    <property type="match status" value="1"/>
</dbReference>
<dbReference type="SUPFAM" id="SSF46785">
    <property type="entry name" value="Winged helix' DNA-binding domain"/>
    <property type="match status" value="1"/>
</dbReference>